<gene>
    <name evidence="7" type="ORF">ACFQ4G_20625</name>
</gene>
<dbReference type="SUPFAM" id="SSF52091">
    <property type="entry name" value="SpoIIaa-like"/>
    <property type="match status" value="1"/>
</dbReference>
<keyword evidence="8" id="KW-1185">Reference proteome</keyword>
<evidence type="ECO:0000256" key="3">
    <source>
        <dbReference type="ARBA" id="ARBA00022989"/>
    </source>
</evidence>
<proteinExistence type="predicted"/>
<dbReference type="Proteomes" id="UP001597176">
    <property type="component" value="Unassembled WGS sequence"/>
</dbReference>
<reference evidence="8" key="1">
    <citation type="journal article" date="2019" name="Int. J. Syst. Evol. Microbiol.">
        <title>The Global Catalogue of Microorganisms (GCM) 10K type strain sequencing project: providing services to taxonomists for standard genome sequencing and annotation.</title>
        <authorList>
            <consortium name="The Broad Institute Genomics Platform"/>
            <consortium name="The Broad Institute Genome Sequencing Center for Infectious Disease"/>
            <person name="Wu L."/>
            <person name="Ma J."/>
        </authorList>
    </citation>
    <scope>NUCLEOTIDE SEQUENCE [LARGE SCALE GENOMIC DNA]</scope>
    <source>
        <strain evidence="8">CCUG 56108</strain>
    </source>
</reference>
<dbReference type="PANTHER" id="PTHR43310:SF1">
    <property type="entry name" value="SULFATE TRANSPORTER YBAR-RELATED"/>
    <property type="match status" value="1"/>
</dbReference>
<evidence type="ECO:0000313" key="7">
    <source>
        <dbReference type="EMBL" id="MFD1303976.1"/>
    </source>
</evidence>
<name>A0ABW3X4T3_9HYPH</name>
<dbReference type="InterPro" id="IPR052706">
    <property type="entry name" value="Membrane-Transporter-like"/>
</dbReference>
<feature type="transmembrane region" description="Helical" evidence="5">
    <location>
        <begin position="170"/>
        <end position="187"/>
    </location>
</feature>
<feature type="transmembrane region" description="Helical" evidence="5">
    <location>
        <begin position="319"/>
        <end position="338"/>
    </location>
</feature>
<feature type="domain" description="STAS" evidence="6">
    <location>
        <begin position="390"/>
        <end position="494"/>
    </location>
</feature>
<keyword evidence="3 5" id="KW-1133">Transmembrane helix</keyword>
<accession>A0ABW3X4T3</accession>
<dbReference type="EMBL" id="JBHTND010000046">
    <property type="protein sequence ID" value="MFD1303976.1"/>
    <property type="molecule type" value="Genomic_DNA"/>
</dbReference>
<dbReference type="InterPro" id="IPR002645">
    <property type="entry name" value="STAS_dom"/>
</dbReference>
<evidence type="ECO:0000256" key="2">
    <source>
        <dbReference type="ARBA" id="ARBA00022692"/>
    </source>
</evidence>
<evidence type="ECO:0000256" key="4">
    <source>
        <dbReference type="ARBA" id="ARBA00023136"/>
    </source>
</evidence>
<feature type="transmembrane region" description="Helical" evidence="5">
    <location>
        <begin position="350"/>
        <end position="381"/>
    </location>
</feature>
<dbReference type="PANTHER" id="PTHR43310">
    <property type="entry name" value="SULFATE TRANSPORTER YBAR-RELATED"/>
    <property type="match status" value="1"/>
</dbReference>
<keyword evidence="2 5" id="KW-0812">Transmembrane</keyword>
<comment type="caution">
    <text evidence="7">The sequence shown here is derived from an EMBL/GenBank/DDBJ whole genome shotgun (WGS) entry which is preliminary data.</text>
</comment>
<feature type="transmembrane region" description="Helical" evidence="5">
    <location>
        <begin position="20"/>
        <end position="41"/>
    </location>
</feature>
<keyword evidence="4 5" id="KW-0472">Membrane</keyword>
<feature type="transmembrane region" description="Helical" evidence="5">
    <location>
        <begin position="115"/>
        <end position="134"/>
    </location>
</feature>
<feature type="transmembrane region" description="Helical" evidence="5">
    <location>
        <begin position="261"/>
        <end position="283"/>
    </location>
</feature>
<dbReference type="Pfam" id="PF00916">
    <property type="entry name" value="Sulfate_transp"/>
    <property type="match status" value="2"/>
</dbReference>
<dbReference type="Pfam" id="PF01740">
    <property type="entry name" value="STAS"/>
    <property type="match status" value="1"/>
</dbReference>
<evidence type="ECO:0000259" key="6">
    <source>
        <dbReference type="PROSITE" id="PS50801"/>
    </source>
</evidence>
<feature type="transmembrane region" description="Helical" evidence="5">
    <location>
        <begin position="220"/>
        <end position="241"/>
    </location>
</feature>
<comment type="subcellular location">
    <subcellularLocation>
        <location evidence="1">Membrane</location>
        <topology evidence="1">Multi-pass membrane protein</topology>
    </subcellularLocation>
</comment>
<dbReference type="Gene3D" id="3.30.750.24">
    <property type="entry name" value="STAS domain"/>
    <property type="match status" value="1"/>
</dbReference>
<organism evidence="7 8">
    <name type="scientific">Methylobacterium marchantiae</name>
    <dbReference type="NCBI Taxonomy" id="600331"/>
    <lineage>
        <taxon>Bacteria</taxon>
        <taxon>Pseudomonadati</taxon>
        <taxon>Pseudomonadota</taxon>
        <taxon>Alphaproteobacteria</taxon>
        <taxon>Hyphomicrobiales</taxon>
        <taxon>Methylobacteriaceae</taxon>
        <taxon>Methylobacterium</taxon>
    </lineage>
</organism>
<feature type="transmembrane region" description="Helical" evidence="5">
    <location>
        <begin position="47"/>
        <end position="77"/>
    </location>
</feature>
<feature type="transmembrane region" description="Helical" evidence="5">
    <location>
        <begin position="295"/>
        <end position="313"/>
    </location>
</feature>
<dbReference type="InterPro" id="IPR011547">
    <property type="entry name" value="SLC26A/SulP_dom"/>
</dbReference>
<feature type="transmembrane region" description="Helical" evidence="5">
    <location>
        <begin position="89"/>
        <end position="109"/>
    </location>
</feature>
<dbReference type="InterPro" id="IPR036513">
    <property type="entry name" value="STAS_dom_sf"/>
</dbReference>
<sequence length="494" mass="52454">MNRQHLRSEWAPDVTRELLAGTVVALALIPEAIAFSIIAGVDPKVGLYASFCIAVISAFAGGRPAMISAATGAMALVMVTLVKEHGIGYLFAATILTGLLQIVASLMRLGNLMRFVSRSVVTGFVNALAILIFLAQMPELIGRGPVVYAMTAIGLAMIYGLPYLTRAVPSPLVTILVLTGVAMWFGFDIRTVGDMGALPSELPVFALPQVPLTLETLRIILPYALTLAMVGLLESMMTAAILDEMTDTTSDKNRECAGQGLANVTSGLFGGMAGCAMIGQSVINVSSGGRGRLSTLWAGAFLLFLIVVLGPYVARIPMAALVAVMIMVSINTFQWTSLRTLLTHPKSSSAVMLGTVAVVVTTHDLAKGVLFGVILSGLFFAHKVTRFFRVSSVRDEASGIRTYRVGGQIFFATAEAFHSAFDFREDDLTGVTIDLAASHFWDITSINALDRVVLKFRHHGIPVEIAGMNEATATLVDRVGTHQKPGAVLAGSGH</sequence>
<dbReference type="CDD" id="cd07042">
    <property type="entry name" value="STAS_SulP_like_sulfate_transporter"/>
    <property type="match status" value="1"/>
</dbReference>
<dbReference type="PROSITE" id="PS50801">
    <property type="entry name" value="STAS"/>
    <property type="match status" value="1"/>
</dbReference>
<protein>
    <submittedName>
        <fullName evidence="7">SulP family inorganic anion transporter</fullName>
    </submittedName>
</protein>
<dbReference type="RefSeq" id="WP_238202613.1">
    <property type="nucleotide sequence ID" value="NZ_JBHTND010000046.1"/>
</dbReference>
<feature type="transmembrane region" description="Helical" evidence="5">
    <location>
        <begin position="146"/>
        <end position="164"/>
    </location>
</feature>
<evidence type="ECO:0000256" key="1">
    <source>
        <dbReference type="ARBA" id="ARBA00004141"/>
    </source>
</evidence>
<evidence type="ECO:0000313" key="8">
    <source>
        <dbReference type="Proteomes" id="UP001597176"/>
    </source>
</evidence>
<evidence type="ECO:0000256" key="5">
    <source>
        <dbReference type="SAM" id="Phobius"/>
    </source>
</evidence>